<evidence type="ECO:0000256" key="4">
    <source>
        <dbReference type="ARBA" id="ARBA00016202"/>
    </source>
</evidence>
<evidence type="ECO:0000256" key="8">
    <source>
        <dbReference type="ARBA" id="ARBA00023136"/>
    </source>
</evidence>
<dbReference type="Gene3D" id="2.50.20.10">
    <property type="entry name" value="Lipoprotein localisation LolA/LolB/LppX"/>
    <property type="match status" value="1"/>
</dbReference>
<name>A0A139SUP5_9GAMM</name>
<comment type="subunit">
    <text evidence="3 13">Monomer.</text>
</comment>
<evidence type="ECO:0000256" key="12">
    <source>
        <dbReference type="ARBA" id="ARBA00023288"/>
    </source>
</evidence>
<comment type="caution">
    <text evidence="15">The sequence shown here is derived from an EMBL/GenBank/DDBJ whole genome shotgun (WGS) entry which is preliminary data.</text>
</comment>
<evidence type="ECO:0000256" key="1">
    <source>
        <dbReference type="ARBA" id="ARBA00004459"/>
    </source>
</evidence>
<dbReference type="HAMAP" id="MF_00233">
    <property type="entry name" value="LolB"/>
    <property type="match status" value="1"/>
</dbReference>
<keyword evidence="16" id="KW-1185">Reference proteome</keyword>
<keyword evidence="7 13" id="KW-0653">Protein transport</keyword>
<sequence length="204" mass="23070">MKTPLLLFLLLLLGGCGLFCTQPPAADKPLSWQAQQEQNRRLEHFQISGKIGIRAPRESGSANLFWQQSQDYFDIRLSGPLGRGAARLLGNPEQARLEAAGEISEGPAQTLLSERLNLELPLDALHWWLRGLPAPGKNLQLQLDTHNRLAQLNQQGWQIDYPSYQFEQGYWLPERLKIRGHNLLVTLVIKQWDLAPSPLPQTAR</sequence>
<evidence type="ECO:0000256" key="11">
    <source>
        <dbReference type="ARBA" id="ARBA00023237"/>
    </source>
</evidence>
<dbReference type="NCBIfam" id="TIGR00548">
    <property type="entry name" value="lolB"/>
    <property type="match status" value="1"/>
</dbReference>
<dbReference type="InterPro" id="IPR029046">
    <property type="entry name" value="LolA/LolB/LppX"/>
</dbReference>
<reference evidence="15 16" key="1">
    <citation type="submission" date="2016-02" db="EMBL/GenBank/DDBJ databases">
        <authorList>
            <person name="Wen L."/>
            <person name="He K."/>
            <person name="Yang H."/>
        </authorList>
    </citation>
    <scope>NUCLEOTIDE SEQUENCE [LARGE SCALE GENOMIC DNA]</scope>
    <source>
        <strain evidence="15 16">CV58</strain>
    </source>
</reference>
<evidence type="ECO:0000256" key="2">
    <source>
        <dbReference type="ARBA" id="ARBA00009696"/>
    </source>
</evidence>
<evidence type="ECO:0000256" key="6">
    <source>
        <dbReference type="ARBA" id="ARBA00022729"/>
    </source>
</evidence>
<keyword evidence="10 13" id="KW-0143">Chaperone</keyword>
<evidence type="ECO:0000256" key="5">
    <source>
        <dbReference type="ARBA" id="ARBA00022448"/>
    </source>
</evidence>
<comment type="subcellular location">
    <subcellularLocation>
        <location evidence="1 13">Cell outer membrane</location>
        <topology evidence="1 13">Lipid-anchor</topology>
    </subcellularLocation>
</comment>
<protein>
    <recommendedName>
        <fullName evidence="4 13">Outer-membrane lipoprotein LolB</fullName>
    </recommendedName>
</protein>
<evidence type="ECO:0000313" key="15">
    <source>
        <dbReference type="EMBL" id="KXU38171.1"/>
    </source>
</evidence>
<proteinExistence type="inferred from homology"/>
<organism evidence="15 16">
    <name type="scientific">Ventosimonas gracilis</name>
    <dbReference type="NCBI Taxonomy" id="1680762"/>
    <lineage>
        <taxon>Bacteria</taxon>
        <taxon>Pseudomonadati</taxon>
        <taxon>Pseudomonadota</taxon>
        <taxon>Gammaproteobacteria</taxon>
        <taxon>Pseudomonadales</taxon>
        <taxon>Ventosimonadaceae</taxon>
        <taxon>Ventosimonas</taxon>
    </lineage>
</organism>
<keyword evidence="12 13" id="KW-0449">Lipoprotein</keyword>
<dbReference type="OrthoDB" id="9797618at2"/>
<dbReference type="GO" id="GO:0015031">
    <property type="term" value="P:protein transport"/>
    <property type="evidence" value="ECO:0007669"/>
    <property type="project" value="UniProtKB-KW"/>
</dbReference>
<dbReference type="Proteomes" id="UP000072660">
    <property type="component" value="Unassembled WGS sequence"/>
</dbReference>
<gene>
    <name evidence="13" type="primary">lolB</name>
    <name evidence="15" type="ORF">AXE65_02485</name>
</gene>
<evidence type="ECO:0000256" key="10">
    <source>
        <dbReference type="ARBA" id="ARBA00023186"/>
    </source>
</evidence>
<keyword evidence="11 13" id="KW-0998">Cell outer membrane</keyword>
<dbReference type="EMBL" id="LSZO01000152">
    <property type="protein sequence ID" value="KXU38171.1"/>
    <property type="molecule type" value="Genomic_DNA"/>
</dbReference>
<keyword evidence="8 13" id="KW-0472">Membrane</keyword>
<comment type="similarity">
    <text evidence="2 13">Belongs to the LolB family.</text>
</comment>
<feature type="signal peptide" evidence="14">
    <location>
        <begin position="1"/>
        <end position="25"/>
    </location>
</feature>
<dbReference type="SUPFAM" id="SSF89392">
    <property type="entry name" value="Prokaryotic lipoproteins and lipoprotein localization factors"/>
    <property type="match status" value="1"/>
</dbReference>
<evidence type="ECO:0000256" key="7">
    <source>
        <dbReference type="ARBA" id="ARBA00022927"/>
    </source>
</evidence>
<dbReference type="PROSITE" id="PS51257">
    <property type="entry name" value="PROKAR_LIPOPROTEIN"/>
    <property type="match status" value="1"/>
</dbReference>
<evidence type="ECO:0000256" key="9">
    <source>
        <dbReference type="ARBA" id="ARBA00023139"/>
    </source>
</evidence>
<keyword evidence="5 13" id="KW-0813">Transport</keyword>
<keyword evidence="9 13" id="KW-0564">Palmitate</keyword>
<evidence type="ECO:0000256" key="3">
    <source>
        <dbReference type="ARBA" id="ARBA00011245"/>
    </source>
</evidence>
<evidence type="ECO:0000313" key="16">
    <source>
        <dbReference type="Proteomes" id="UP000072660"/>
    </source>
</evidence>
<accession>A0A139SUP5</accession>
<evidence type="ECO:0000256" key="14">
    <source>
        <dbReference type="SAM" id="SignalP"/>
    </source>
</evidence>
<comment type="function">
    <text evidence="13">Plays a critical role in the incorporation of lipoproteins in the outer membrane after they are released by the LolA protein.</text>
</comment>
<dbReference type="InterPro" id="IPR004565">
    <property type="entry name" value="OM_lipoprot_LolB"/>
</dbReference>
<dbReference type="AlphaFoldDB" id="A0A139SUP5"/>
<dbReference type="GO" id="GO:0009279">
    <property type="term" value="C:cell outer membrane"/>
    <property type="evidence" value="ECO:0007669"/>
    <property type="project" value="UniProtKB-SubCell"/>
</dbReference>
<dbReference type="RefSeq" id="WP_068390120.1">
    <property type="nucleotide sequence ID" value="NZ_LSZO01000152.1"/>
</dbReference>
<dbReference type="CDD" id="cd16326">
    <property type="entry name" value="LolB"/>
    <property type="match status" value="1"/>
</dbReference>
<dbReference type="GO" id="GO:0044874">
    <property type="term" value="P:lipoprotein localization to outer membrane"/>
    <property type="evidence" value="ECO:0007669"/>
    <property type="project" value="UniProtKB-UniRule"/>
</dbReference>
<evidence type="ECO:0000256" key="13">
    <source>
        <dbReference type="HAMAP-Rule" id="MF_00233"/>
    </source>
</evidence>
<feature type="chain" id="PRO_5008865802" description="Outer-membrane lipoprotein LolB" evidence="14">
    <location>
        <begin position="26"/>
        <end position="204"/>
    </location>
</feature>
<keyword evidence="6 13" id="KW-0732">Signal</keyword>
<dbReference type="Pfam" id="PF03550">
    <property type="entry name" value="LolB"/>
    <property type="match status" value="1"/>
</dbReference>